<dbReference type="SUPFAM" id="SSF159894">
    <property type="entry name" value="YgaC/TfoX-N like"/>
    <property type="match status" value="1"/>
</dbReference>
<name>A0A6N3I229_9FIRM</name>
<proteinExistence type="predicted"/>
<protein>
    <recommendedName>
        <fullName evidence="1">TfoX N-terminal domain-containing protein</fullName>
    </recommendedName>
</protein>
<dbReference type="InterPro" id="IPR007076">
    <property type="entry name" value="TfoX_N"/>
</dbReference>
<feature type="domain" description="TfoX N-terminal" evidence="1">
    <location>
        <begin position="25"/>
        <end position="105"/>
    </location>
</feature>
<dbReference type="Gene3D" id="3.30.1460.30">
    <property type="entry name" value="YgaC/TfoX-N like chaperone"/>
    <property type="match status" value="1"/>
</dbReference>
<accession>A0A6N3I229</accession>
<evidence type="ECO:0000259" key="1">
    <source>
        <dbReference type="Pfam" id="PF04993"/>
    </source>
</evidence>
<reference evidence="2" key="1">
    <citation type="submission" date="2019-11" db="EMBL/GenBank/DDBJ databases">
        <authorList>
            <person name="Feng L."/>
        </authorList>
    </citation>
    <scope>NUCLEOTIDE SEQUENCE</scope>
    <source>
        <strain evidence="2">ChathewayiLFYP18</strain>
    </source>
</reference>
<organism evidence="2">
    <name type="scientific">Hungatella hathewayi</name>
    <dbReference type="NCBI Taxonomy" id="154046"/>
    <lineage>
        <taxon>Bacteria</taxon>
        <taxon>Bacillati</taxon>
        <taxon>Bacillota</taxon>
        <taxon>Clostridia</taxon>
        <taxon>Lachnospirales</taxon>
        <taxon>Lachnospiraceae</taxon>
        <taxon>Hungatella</taxon>
    </lineage>
</organism>
<dbReference type="EMBL" id="CACRUH010000090">
    <property type="protein sequence ID" value="VYU83317.1"/>
    <property type="molecule type" value="Genomic_DNA"/>
</dbReference>
<dbReference type="AlphaFoldDB" id="A0A6N3I229"/>
<dbReference type="Pfam" id="PF04993">
    <property type="entry name" value="TfoX_N"/>
    <property type="match status" value="1"/>
</dbReference>
<dbReference type="RefSeq" id="WP_421800925.1">
    <property type="nucleotide sequence ID" value="NZ_CACRUH010000090.1"/>
</dbReference>
<gene>
    <name evidence="2" type="ORF">CHLFYP18_04091</name>
</gene>
<evidence type="ECO:0000313" key="2">
    <source>
        <dbReference type="EMBL" id="VYU83317.1"/>
    </source>
</evidence>
<sequence length="117" mass="12909">MPMLGEGQVISLASNLDFVEYVCDQIGGAGSITYKKMFGEYGVYCDGKVIGVICDNQFFVKKTEAGAAFYPDCQEAAPYTGAKPHFVIDSVDDRERIARFIRATCDELPAPKPKRKK</sequence>